<keyword evidence="1" id="KW-0472">Membrane</keyword>
<dbReference type="AlphaFoldDB" id="A0A5D4R5V1"/>
<keyword evidence="1" id="KW-0812">Transmembrane</keyword>
<dbReference type="EMBL" id="VTER01000009">
    <property type="protein sequence ID" value="TYS45960.1"/>
    <property type="molecule type" value="Genomic_DNA"/>
</dbReference>
<evidence type="ECO:0000256" key="1">
    <source>
        <dbReference type="SAM" id="Phobius"/>
    </source>
</evidence>
<gene>
    <name evidence="2" type="ORF">FZD51_18125</name>
</gene>
<keyword evidence="1" id="KW-1133">Transmembrane helix</keyword>
<accession>A0A5D4R5V1</accession>
<evidence type="ECO:0000313" key="2">
    <source>
        <dbReference type="EMBL" id="TYS45960.1"/>
    </source>
</evidence>
<proteinExistence type="predicted"/>
<evidence type="ECO:0000313" key="3">
    <source>
        <dbReference type="Proteomes" id="UP000322139"/>
    </source>
</evidence>
<protein>
    <submittedName>
        <fullName evidence="2">Uncharacterized protein</fullName>
    </submittedName>
</protein>
<feature type="transmembrane region" description="Helical" evidence="1">
    <location>
        <begin position="32"/>
        <end position="48"/>
    </location>
</feature>
<comment type="caution">
    <text evidence="2">The sequence shown here is derived from an EMBL/GenBank/DDBJ whole genome shotgun (WGS) entry which is preliminary data.</text>
</comment>
<reference evidence="2 3" key="1">
    <citation type="submission" date="2019-08" db="EMBL/GenBank/DDBJ databases">
        <title>Bacillus genomes from the desert of Cuatro Cienegas, Coahuila.</title>
        <authorList>
            <person name="Olmedo-Alvarez G."/>
        </authorList>
    </citation>
    <scope>NUCLEOTIDE SEQUENCE [LARGE SCALE GENOMIC DNA]</scope>
    <source>
        <strain evidence="2 3">CH446_14T</strain>
    </source>
</reference>
<dbReference type="Proteomes" id="UP000322139">
    <property type="component" value="Unassembled WGS sequence"/>
</dbReference>
<dbReference type="RefSeq" id="WP_148976052.1">
    <property type="nucleotide sequence ID" value="NZ_JBNIKU010000003.1"/>
</dbReference>
<feature type="transmembrane region" description="Helical" evidence="1">
    <location>
        <begin position="6"/>
        <end position="25"/>
    </location>
</feature>
<organism evidence="2 3">
    <name type="scientific">Bacillus infantis</name>
    <dbReference type="NCBI Taxonomy" id="324767"/>
    <lineage>
        <taxon>Bacteria</taxon>
        <taxon>Bacillati</taxon>
        <taxon>Bacillota</taxon>
        <taxon>Bacilli</taxon>
        <taxon>Bacillales</taxon>
        <taxon>Bacillaceae</taxon>
        <taxon>Bacillus</taxon>
    </lineage>
</organism>
<feature type="transmembrane region" description="Helical" evidence="1">
    <location>
        <begin position="54"/>
        <end position="71"/>
    </location>
</feature>
<sequence>MDFYWMGLIFWTLIIASFLLLILGLLKKSWRFLIYSGISLILPSLYFVGGENWVRLLVLFPLIPFVLAYYIKKSV</sequence>
<name>A0A5D4R5V1_9BACI</name>